<sequence length="437" mass="46951">MLPIPQTDRGRPYVFTVPPTPVVAATSRKGRIHPPSPGCPLCSILVNLEETSGVHLGINPTDTQVSFDPDRPLSPAFPSPAVLQKPLLSTNTADTRNTSSTNDGERILVVDDDELTGWIASSSEKLANGGRHIVLAFKRHIQDVYSFGPQDIPLLVHALETAHTLLDRTPSPSMTNKGKQKAVHSVDDTADDHRMRRSENAGFEGCGEGERRVGFVTGFARDPQFPYSHLHIHATLGPHDSASWYRRNVTYNAWSPGWWNLEDLIAEIRETTSNNRVKSGYKSRRNAPITTVPLAGSIPGLPNALEAQTGQNAQIRHHSSNPDGDEGNGGGPKSAIAHRQINSPASATIDDGQNVPPGLLDAVLREAERAFGARRGSENGGGGSKINVGVKGKQREEGPVRKTNNDSGNEEGAKVREVSTGSLAVLDVQDSSDSVSL</sequence>
<comment type="caution">
    <text evidence="1">The sequence shown here is derived from an EMBL/GenBank/DDBJ whole genome shotgun (WGS) entry which is preliminary data.</text>
</comment>
<dbReference type="Proteomes" id="UP001241377">
    <property type="component" value="Unassembled WGS sequence"/>
</dbReference>
<reference evidence="1" key="1">
    <citation type="submission" date="2023-04" db="EMBL/GenBank/DDBJ databases">
        <title>Draft Genome sequencing of Naganishia species isolated from polar environments using Oxford Nanopore Technology.</title>
        <authorList>
            <person name="Leo P."/>
            <person name="Venkateswaran K."/>
        </authorList>
    </citation>
    <scope>NUCLEOTIDE SEQUENCE</scope>
    <source>
        <strain evidence="1">MNA-CCFEE 5261</strain>
    </source>
</reference>
<dbReference type="EMBL" id="JASBWR010000114">
    <property type="protein sequence ID" value="KAJ9094174.1"/>
    <property type="molecule type" value="Genomic_DNA"/>
</dbReference>
<organism evidence="1 2">
    <name type="scientific">Naganishia cerealis</name>
    <dbReference type="NCBI Taxonomy" id="610337"/>
    <lineage>
        <taxon>Eukaryota</taxon>
        <taxon>Fungi</taxon>
        <taxon>Dikarya</taxon>
        <taxon>Basidiomycota</taxon>
        <taxon>Agaricomycotina</taxon>
        <taxon>Tremellomycetes</taxon>
        <taxon>Filobasidiales</taxon>
        <taxon>Filobasidiaceae</taxon>
        <taxon>Naganishia</taxon>
    </lineage>
</organism>
<accession>A0ACC2V4Q4</accession>
<proteinExistence type="predicted"/>
<name>A0ACC2V4Q4_9TREE</name>
<evidence type="ECO:0000313" key="2">
    <source>
        <dbReference type="Proteomes" id="UP001241377"/>
    </source>
</evidence>
<evidence type="ECO:0000313" key="1">
    <source>
        <dbReference type="EMBL" id="KAJ9094174.1"/>
    </source>
</evidence>
<gene>
    <name evidence="1" type="ORF">QFC19_008024</name>
</gene>
<protein>
    <submittedName>
        <fullName evidence="1">Uncharacterized protein</fullName>
    </submittedName>
</protein>
<keyword evidence="2" id="KW-1185">Reference proteome</keyword>